<dbReference type="Proteomes" id="UP000095767">
    <property type="component" value="Unassembled WGS sequence"/>
</dbReference>
<accession>A0A1E5WDK8</accession>
<comment type="caution">
    <text evidence="1">The sequence shown here is derived from an EMBL/GenBank/DDBJ whole genome shotgun (WGS) entry which is preliminary data.</text>
</comment>
<reference evidence="1 2" key="1">
    <citation type="submission" date="2016-09" db="EMBL/GenBank/DDBJ databases">
        <title>The draft genome of Dichanthelium oligosanthes: A C3 panicoid grass species.</title>
        <authorList>
            <person name="Studer A.J."/>
            <person name="Schnable J.C."/>
            <person name="Brutnell T.P."/>
        </authorList>
    </citation>
    <scope>NUCLEOTIDE SEQUENCE [LARGE SCALE GENOMIC DNA]</scope>
    <source>
        <strain evidence="2">cv. Kellogg 1175</strain>
        <tissue evidence="1">Leaf</tissue>
    </source>
</reference>
<evidence type="ECO:0000313" key="1">
    <source>
        <dbReference type="EMBL" id="OEL35493.1"/>
    </source>
</evidence>
<proteinExistence type="predicted"/>
<gene>
    <name evidence="1" type="ORF">BAE44_0003484</name>
</gene>
<protein>
    <submittedName>
        <fullName evidence="1">Uncharacterized protein</fullName>
    </submittedName>
</protein>
<dbReference type="EMBL" id="LWDX02011858">
    <property type="protein sequence ID" value="OEL35493.1"/>
    <property type="molecule type" value="Genomic_DNA"/>
</dbReference>
<name>A0A1E5WDK8_9POAL</name>
<organism evidence="1 2">
    <name type="scientific">Dichanthelium oligosanthes</name>
    <dbReference type="NCBI Taxonomy" id="888268"/>
    <lineage>
        <taxon>Eukaryota</taxon>
        <taxon>Viridiplantae</taxon>
        <taxon>Streptophyta</taxon>
        <taxon>Embryophyta</taxon>
        <taxon>Tracheophyta</taxon>
        <taxon>Spermatophyta</taxon>
        <taxon>Magnoliopsida</taxon>
        <taxon>Liliopsida</taxon>
        <taxon>Poales</taxon>
        <taxon>Poaceae</taxon>
        <taxon>PACMAD clade</taxon>
        <taxon>Panicoideae</taxon>
        <taxon>Panicodae</taxon>
        <taxon>Paniceae</taxon>
        <taxon>Dichantheliinae</taxon>
        <taxon>Dichanthelium</taxon>
    </lineage>
</organism>
<feature type="non-terminal residue" evidence="1">
    <location>
        <position position="1"/>
    </location>
</feature>
<keyword evidence="2" id="KW-1185">Reference proteome</keyword>
<sequence>LLQILYKMPNGEQARADASFKQEMSMSR</sequence>
<evidence type="ECO:0000313" key="2">
    <source>
        <dbReference type="Proteomes" id="UP000095767"/>
    </source>
</evidence>
<dbReference type="AlphaFoldDB" id="A0A1E5WDK8"/>